<evidence type="ECO:0000313" key="2">
    <source>
        <dbReference type="EMBL" id="KAF0923844.1"/>
    </source>
</evidence>
<gene>
    <name evidence="2" type="ORF">E2562_007703</name>
</gene>
<dbReference type="AlphaFoldDB" id="A0A6G1EHF3"/>
<evidence type="ECO:0000256" key="1">
    <source>
        <dbReference type="SAM" id="MobiDB-lite"/>
    </source>
</evidence>
<feature type="region of interest" description="Disordered" evidence="1">
    <location>
        <begin position="42"/>
        <end position="71"/>
    </location>
</feature>
<proteinExistence type="predicted"/>
<dbReference type="Proteomes" id="UP000479710">
    <property type="component" value="Unassembled WGS sequence"/>
</dbReference>
<name>A0A6G1EHF3_9ORYZ</name>
<comment type="caution">
    <text evidence="2">The sequence shown here is derived from an EMBL/GenBank/DDBJ whole genome shotgun (WGS) entry which is preliminary data.</text>
</comment>
<dbReference type="EMBL" id="SPHZ02000003">
    <property type="protein sequence ID" value="KAF0923844.1"/>
    <property type="molecule type" value="Genomic_DNA"/>
</dbReference>
<feature type="compositionally biased region" description="Basic and acidic residues" evidence="1">
    <location>
        <begin position="62"/>
        <end position="71"/>
    </location>
</feature>
<accession>A0A6G1EHF3</accession>
<evidence type="ECO:0000313" key="3">
    <source>
        <dbReference type="Proteomes" id="UP000479710"/>
    </source>
</evidence>
<dbReference type="OrthoDB" id="610394at2759"/>
<protein>
    <submittedName>
        <fullName evidence="2">Uncharacterized protein</fullName>
    </submittedName>
</protein>
<sequence>MEYCQYLSGSVKNMAKEKRLPPKRGQVKLRIVRSISNRLMAAGNAADDDDSNSSQQAADNRNSFRREESYS</sequence>
<organism evidence="2 3">
    <name type="scientific">Oryza meyeriana var. granulata</name>
    <dbReference type="NCBI Taxonomy" id="110450"/>
    <lineage>
        <taxon>Eukaryota</taxon>
        <taxon>Viridiplantae</taxon>
        <taxon>Streptophyta</taxon>
        <taxon>Embryophyta</taxon>
        <taxon>Tracheophyta</taxon>
        <taxon>Spermatophyta</taxon>
        <taxon>Magnoliopsida</taxon>
        <taxon>Liliopsida</taxon>
        <taxon>Poales</taxon>
        <taxon>Poaceae</taxon>
        <taxon>BOP clade</taxon>
        <taxon>Oryzoideae</taxon>
        <taxon>Oryzeae</taxon>
        <taxon>Oryzinae</taxon>
        <taxon>Oryza</taxon>
        <taxon>Oryza meyeriana</taxon>
    </lineage>
</organism>
<reference evidence="2 3" key="1">
    <citation type="submission" date="2019-11" db="EMBL/GenBank/DDBJ databases">
        <title>Whole genome sequence of Oryza granulata.</title>
        <authorList>
            <person name="Li W."/>
        </authorList>
    </citation>
    <scope>NUCLEOTIDE SEQUENCE [LARGE SCALE GENOMIC DNA]</scope>
    <source>
        <strain evidence="3">cv. Menghai</strain>
        <tissue evidence="2">Leaf</tissue>
    </source>
</reference>
<keyword evidence="3" id="KW-1185">Reference proteome</keyword>